<keyword evidence="6 13" id="KW-1133">Transmembrane helix</keyword>
<dbReference type="AlphaFoldDB" id="A0AAW1SK13"/>
<dbReference type="InterPro" id="IPR033118">
    <property type="entry name" value="EXPERA"/>
</dbReference>
<dbReference type="Pfam" id="PF05241">
    <property type="entry name" value="EBP"/>
    <property type="match status" value="1"/>
</dbReference>
<dbReference type="Proteomes" id="UP001445335">
    <property type="component" value="Unassembled WGS sequence"/>
</dbReference>
<evidence type="ECO:0000256" key="9">
    <source>
        <dbReference type="ARBA" id="ARBA00023136"/>
    </source>
</evidence>
<evidence type="ECO:0000256" key="4">
    <source>
        <dbReference type="ARBA" id="ARBA00022692"/>
    </source>
</evidence>
<evidence type="ECO:0000256" key="10">
    <source>
        <dbReference type="ARBA" id="ARBA00023166"/>
    </source>
</evidence>
<comment type="caution">
    <text evidence="16">The sequence shown here is derived from an EMBL/GenBank/DDBJ whole genome shotgun (WGS) entry which is preliminary data.</text>
</comment>
<dbReference type="GO" id="GO:0000247">
    <property type="term" value="F:C-8 sterol isomerase activity"/>
    <property type="evidence" value="ECO:0007669"/>
    <property type="project" value="TreeGrafter"/>
</dbReference>
<keyword evidence="9 13" id="KW-0472">Membrane</keyword>
<keyword evidence="4 13" id="KW-0812">Transmembrane</keyword>
<dbReference type="PROSITE" id="PS51751">
    <property type="entry name" value="EXPERA"/>
    <property type="match status" value="1"/>
</dbReference>
<evidence type="ECO:0000259" key="15">
    <source>
        <dbReference type="PROSITE" id="PS51751"/>
    </source>
</evidence>
<dbReference type="InterPro" id="IPR007905">
    <property type="entry name" value="EBP"/>
</dbReference>
<dbReference type="EMBL" id="JALJOU010000001">
    <property type="protein sequence ID" value="KAK9846388.1"/>
    <property type="molecule type" value="Genomic_DNA"/>
</dbReference>
<name>A0AAW1SK13_9CHLO</name>
<protein>
    <recommendedName>
        <fullName evidence="15">EXPERA domain-containing protein</fullName>
    </recommendedName>
</protein>
<evidence type="ECO:0000256" key="11">
    <source>
        <dbReference type="ARBA" id="ARBA00023221"/>
    </source>
</evidence>
<keyword evidence="11" id="KW-0753">Steroid metabolism</keyword>
<keyword evidence="12" id="KW-0413">Isomerase</keyword>
<feature type="transmembrane region" description="Helical" evidence="14">
    <location>
        <begin position="76"/>
        <end position="95"/>
    </location>
</feature>
<evidence type="ECO:0000313" key="17">
    <source>
        <dbReference type="Proteomes" id="UP001445335"/>
    </source>
</evidence>
<feature type="domain" description="EXPERA" evidence="15">
    <location>
        <begin position="1"/>
        <end position="136"/>
    </location>
</feature>
<evidence type="ECO:0000256" key="8">
    <source>
        <dbReference type="ARBA" id="ARBA00023098"/>
    </source>
</evidence>
<evidence type="ECO:0000256" key="6">
    <source>
        <dbReference type="ARBA" id="ARBA00022989"/>
    </source>
</evidence>
<keyword evidence="8" id="KW-0443">Lipid metabolism</keyword>
<dbReference type="GO" id="GO:0004769">
    <property type="term" value="F:steroid Delta-isomerase activity"/>
    <property type="evidence" value="ECO:0007669"/>
    <property type="project" value="TreeGrafter"/>
</dbReference>
<proteinExistence type="inferred from homology"/>
<evidence type="ECO:0000256" key="14">
    <source>
        <dbReference type="SAM" id="Phobius"/>
    </source>
</evidence>
<keyword evidence="5" id="KW-0752">Steroid biosynthesis</keyword>
<keyword evidence="3" id="KW-0444">Lipid biosynthesis</keyword>
<organism evidence="16 17">
    <name type="scientific">Elliptochloris bilobata</name>
    <dbReference type="NCBI Taxonomy" id="381761"/>
    <lineage>
        <taxon>Eukaryota</taxon>
        <taxon>Viridiplantae</taxon>
        <taxon>Chlorophyta</taxon>
        <taxon>core chlorophytes</taxon>
        <taxon>Trebouxiophyceae</taxon>
        <taxon>Trebouxiophyceae incertae sedis</taxon>
        <taxon>Elliptochloris clade</taxon>
        <taxon>Elliptochloris</taxon>
    </lineage>
</organism>
<feature type="transmembrane region" description="Helical" evidence="14">
    <location>
        <begin position="45"/>
        <end position="69"/>
    </location>
</feature>
<accession>A0AAW1SK13</accession>
<gene>
    <name evidence="16" type="ORF">WJX81_002735</name>
</gene>
<keyword evidence="10" id="KW-1207">Sterol metabolism</keyword>
<evidence type="ECO:0000256" key="13">
    <source>
        <dbReference type="PROSITE-ProRule" id="PRU01087"/>
    </source>
</evidence>
<sequence length="164" mass="18315">MTHLVVEGFVVLNASFYKSTSGNVLMEIWKEYAKADSRYVTRDSFVISMEAVTAFLWGPLSLLSVYAIAQQWTWRHMLQVVVSVGQLYGDALYFGTSYLEGRACAGVPHSRPEPLYFWFYFVFVNSIWVVIPALVLWRAACQVTRGAAAAEALAANNANAKKST</sequence>
<dbReference type="GO" id="GO:0016020">
    <property type="term" value="C:membrane"/>
    <property type="evidence" value="ECO:0007669"/>
    <property type="project" value="UniProtKB-SubCell"/>
</dbReference>
<reference evidence="16 17" key="1">
    <citation type="journal article" date="2024" name="Nat. Commun.">
        <title>Phylogenomics reveals the evolutionary origins of lichenization in chlorophyte algae.</title>
        <authorList>
            <person name="Puginier C."/>
            <person name="Libourel C."/>
            <person name="Otte J."/>
            <person name="Skaloud P."/>
            <person name="Haon M."/>
            <person name="Grisel S."/>
            <person name="Petersen M."/>
            <person name="Berrin J.G."/>
            <person name="Delaux P.M."/>
            <person name="Dal Grande F."/>
            <person name="Keller J."/>
        </authorList>
    </citation>
    <scope>NUCLEOTIDE SEQUENCE [LARGE SCALE GENOMIC DNA]</scope>
    <source>
        <strain evidence="16 17">SAG 245.80</strain>
    </source>
</reference>
<comment type="similarity">
    <text evidence="2">Belongs to the EBP family.</text>
</comment>
<dbReference type="GO" id="GO:0047750">
    <property type="term" value="F:cholestenol delta-isomerase activity"/>
    <property type="evidence" value="ECO:0007669"/>
    <property type="project" value="InterPro"/>
</dbReference>
<evidence type="ECO:0000313" key="16">
    <source>
        <dbReference type="EMBL" id="KAK9846388.1"/>
    </source>
</evidence>
<evidence type="ECO:0000256" key="12">
    <source>
        <dbReference type="ARBA" id="ARBA00023235"/>
    </source>
</evidence>
<comment type="subcellular location">
    <subcellularLocation>
        <location evidence="1">Membrane</location>
        <topology evidence="1">Multi-pass membrane protein</topology>
    </subcellularLocation>
</comment>
<dbReference type="GO" id="GO:0005783">
    <property type="term" value="C:endoplasmic reticulum"/>
    <property type="evidence" value="ECO:0007669"/>
    <property type="project" value="TreeGrafter"/>
</dbReference>
<feature type="transmembrane region" description="Helical" evidence="14">
    <location>
        <begin position="115"/>
        <end position="137"/>
    </location>
</feature>
<keyword evidence="17" id="KW-1185">Reference proteome</keyword>
<evidence type="ECO:0000256" key="1">
    <source>
        <dbReference type="ARBA" id="ARBA00004141"/>
    </source>
</evidence>
<evidence type="ECO:0000256" key="3">
    <source>
        <dbReference type="ARBA" id="ARBA00022516"/>
    </source>
</evidence>
<dbReference type="GO" id="GO:0016126">
    <property type="term" value="P:sterol biosynthetic process"/>
    <property type="evidence" value="ECO:0007669"/>
    <property type="project" value="UniProtKB-KW"/>
</dbReference>
<evidence type="ECO:0000256" key="2">
    <source>
        <dbReference type="ARBA" id="ARBA00008337"/>
    </source>
</evidence>
<evidence type="ECO:0000256" key="5">
    <source>
        <dbReference type="ARBA" id="ARBA00022955"/>
    </source>
</evidence>
<dbReference type="PANTHER" id="PTHR14207:SF0">
    <property type="entry name" value="3-BETA-HYDROXYSTEROID-DELTA(8),DELTA(7)-ISOMERASE"/>
    <property type="match status" value="1"/>
</dbReference>
<keyword evidence="7" id="KW-0756">Sterol biosynthesis</keyword>
<dbReference type="PANTHER" id="PTHR14207">
    <property type="entry name" value="STEROL ISOMERASE"/>
    <property type="match status" value="1"/>
</dbReference>
<evidence type="ECO:0000256" key="7">
    <source>
        <dbReference type="ARBA" id="ARBA00023011"/>
    </source>
</evidence>